<feature type="domain" description="ABC-2 type transporter transmembrane" evidence="7">
    <location>
        <begin position="220"/>
        <end position="340"/>
    </location>
</feature>
<name>X0BCT0_FUSOX</name>
<dbReference type="InterPro" id="IPR043926">
    <property type="entry name" value="ABCG_dom"/>
</dbReference>
<evidence type="ECO:0000259" key="7">
    <source>
        <dbReference type="Pfam" id="PF01061"/>
    </source>
</evidence>
<dbReference type="OrthoDB" id="5099253at2759"/>
<feature type="transmembrane region" description="Helical" evidence="6">
    <location>
        <begin position="309"/>
        <end position="337"/>
    </location>
</feature>
<evidence type="ECO:0000259" key="8">
    <source>
        <dbReference type="Pfam" id="PF19055"/>
    </source>
</evidence>
<comment type="subcellular location">
    <subcellularLocation>
        <location evidence="1">Membrane</location>
        <topology evidence="1">Multi-pass membrane protein</topology>
    </subcellularLocation>
</comment>
<sequence>MLRQPHDVTKAQKLEFVEETVHLLGMGGFADAIVGLPGHGLTAEQRKRLRIGVELAGKPSLLLFLDEPTLGLDSQSSEAILTLLQKLAAGGLGILCTIHQPSAMLFQRFDRLLLMARGCKVAYFGDIGENSETVLEYFGERAPRRCNDAENPAEYLLDMIGNTSGHGFDWPCLWDKSTEANQVSTELERIVQSSSPKTSHGIDVVQVRQRGAYQVPLASQLPIVFMRILQQYGRSTTYITSKFRLAIAGTLFIGFSFFQPGQSILGIQNAIFSILMVCAMFSSLVQQIMPKFVIQRTIYEVREQHSKMYSWIALISANILVEIPYHIALGVITFAIFNYTVFGI</sequence>
<evidence type="ECO:0000256" key="4">
    <source>
        <dbReference type="ARBA" id="ARBA00022989"/>
    </source>
</evidence>
<dbReference type="Proteomes" id="UP000030663">
    <property type="component" value="Unassembled WGS sequence"/>
</dbReference>
<evidence type="ECO:0000256" key="3">
    <source>
        <dbReference type="ARBA" id="ARBA00022692"/>
    </source>
</evidence>
<keyword evidence="4 6" id="KW-1133">Transmembrane helix</keyword>
<keyword evidence="5 6" id="KW-0472">Membrane</keyword>
<evidence type="ECO:0000256" key="2">
    <source>
        <dbReference type="ARBA" id="ARBA00022448"/>
    </source>
</evidence>
<gene>
    <name evidence="9" type="ORF">FOQG_18635</name>
</gene>
<dbReference type="EMBL" id="KI979472">
    <property type="protein sequence ID" value="EXK76628.1"/>
    <property type="molecule type" value="Genomic_DNA"/>
</dbReference>
<dbReference type="AlphaFoldDB" id="X0BCT0"/>
<dbReference type="GO" id="GO:0140359">
    <property type="term" value="F:ABC-type transporter activity"/>
    <property type="evidence" value="ECO:0007669"/>
    <property type="project" value="InterPro"/>
</dbReference>
<organism evidence="9 10">
    <name type="scientific">Fusarium oxysporum f. sp. raphani 54005</name>
    <dbReference type="NCBI Taxonomy" id="1089458"/>
    <lineage>
        <taxon>Eukaryota</taxon>
        <taxon>Fungi</taxon>
        <taxon>Dikarya</taxon>
        <taxon>Ascomycota</taxon>
        <taxon>Pezizomycotina</taxon>
        <taxon>Sordariomycetes</taxon>
        <taxon>Hypocreomycetidae</taxon>
        <taxon>Hypocreales</taxon>
        <taxon>Nectriaceae</taxon>
        <taxon>Fusarium</taxon>
        <taxon>Fusarium oxysporum species complex</taxon>
    </lineage>
</organism>
<evidence type="ECO:0000256" key="6">
    <source>
        <dbReference type="SAM" id="Phobius"/>
    </source>
</evidence>
<keyword evidence="3 6" id="KW-0812">Transmembrane</keyword>
<keyword evidence="10" id="KW-1185">Reference proteome</keyword>
<feature type="transmembrane region" description="Helical" evidence="6">
    <location>
        <begin position="267"/>
        <end position="288"/>
    </location>
</feature>
<dbReference type="GO" id="GO:0016020">
    <property type="term" value="C:membrane"/>
    <property type="evidence" value="ECO:0007669"/>
    <property type="project" value="UniProtKB-SubCell"/>
</dbReference>
<evidence type="ECO:0000313" key="10">
    <source>
        <dbReference type="Proteomes" id="UP000030663"/>
    </source>
</evidence>
<dbReference type="InterPro" id="IPR013525">
    <property type="entry name" value="ABC2_TM"/>
</dbReference>
<dbReference type="Pfam" id="PF01061">
    <property type="entry name" value="ABC2_membrane"/>
    <property type="match status" value="1"/>
</dbReference>
<reference evidence="9 10" key="1">
    <citation type="submission" date="2011-11" db="EMBL/GenBank/DDBJ databases">
        <title>The Genome Sequence of Fusarium oxysporum PHW815.</title>
        <authorList>
            <consortium name="The Broad Institute Genome Sequencing Platform"/>
            <person name="Ma L.-J."/>
            <person name="Gale L.R."/>
            <person name="Schwartz D.C."/>
            <person name="Zhou S."/>
            <person name="Corby-Kistler H."/>
            <person name="Young S.K."/>
            <person name="Zeng Q."/>
            <person name="Gargeya S."/>
            <person name="Fitzgerald M."/>
            <person name="Haas B."/>
            <person name="Abouelleil A."/>
            <person name="Alvarado L."/>
            <person name="Arachchi H.M."/>
            <person name="Berlin A."/>
            <person name="Brown A."/>
            <person name="Chapman S.B."/>
            <person name="Chen Z."/>
            <person name="Dunbar C."/>
            <person name="Freedman E."/>
            <person name="Gearin G."/>
            <person name="Goldberg J."/>
            <person name="Griggs A."/>
            <person name="Gujja S."/>
            <person name="Heiman D."/>
            <person name="Howarth C."/>
            <person name="Larson L."/>
            <person name="Lui A."/>
            <person name="MacDonald P.J.P."/>
            <person name="Montmayeur A."/>
            <person name="Murphy C."/>
            <person name="Neiman D."/>
            <person name="Pearson M."/>
            <person name="Priest M."/>
            <person name="Roberts A."/>
            <person name="Saif S."/>
            <person name="Shea T."/>
            <person name="Shenoy N."/>
            <person name="Sisk P."/>
            <person name="Stolte C."/>
            <person name="Sykes S."/>
            <person name="Wortman J."/>
            <person name="Nusbaum C."/>
            <person name="Birren B."/>
        </authorList>
    </citation>
    <scope>NUCLEOTIDE SEQUENCE [LARGE SCALE GENOMIC DNA]</scope>
    <source>
        <strain evidence="9 10">54005</strain>
    </source>
</reference>
<evidence type="ECO:0000256" key="5">
    <source>
        <dbReference type="ARBA" id="ARBA00023136"/>
    </source>
</evidence>
<dbReference type="Pfam" id="PF19055">
    <property type="entry name" value="ABC2_membrane_7"/>
    <property type="match status" value="1"/>
</dbReference>
<dbReference type="Gene3D" id="3.40.50.300">
    <property type="entry name" value="P-loop containing nucleotide triphosphate hydrolases"/>
    <property type="match status" value="1"/>
</dbReference>
<accession>X0BCT0</accession>
<keyword evidence="2" id="KW-0813">Transport</keyword>
<dbReference type="SUPFAM" id="SSF52540">
    <property type="entry name" value="P-loop containing nucleoside triphosphate hydrolases"/>
    <property type="match status" value="1"/>
</dbReference>
<dbReference type="HOGENOM" id="CLU_000604_35_2_1"/>
<feature type="domain" description="ABC transporter family G" evidence="8">
    <location>
        <begin position="99"/>
        <end position="160"/>
    </location>
</feature>
<evidence type="ECO:0000256" key="1">
    <source>
        <dbReference type="ARBA" id="ARBA00004141"/>
    </source>
</evidence>
<evidence type="ECO:0000313" key="9">
    <source>
        <dbReference type="EMBL" id="EXK76628.1"/>
    </source>
</evidence>
<dbReference type="PANTHER" id="PTHR19241">
    <property type="entry name" value="ATP-BINDING CASSETTE TRANSPORTER"/>
    <property type="match status" value="1"/>
</dbReference>
<proteinExistence type="predicted"/>
<protein>
    <submittedName>
        <fullName evidence="9">ATPase</fullName>
    </submittedName>
</protein>
<dbReference type="InterPro" id="IPR027417">
    <property type="entry name" value="P-loop_NTPase"/>
</dbReference>
<feature type="transmembrane region" description="Helical" evidence="6">
    <location>
        <begin position="243"/>
        <end position="261"/>
    </location>
</feature>